<evidence type="ECO:0000256" key="1">
    <source>
        <dbReference type="SAM" id="MobiDB-lite"/>
    </source>
</evidence>
<proteinExistence type="predicted"/>
<feature type="region of interest" description="Disordered" evidence="1">
    <location>
        <begin position="133"/>
        <end position="157"/>
    </location>
</feature>
<gene>
    <name evidence="2" type="ORF">CKO28_26155</name>
</gene>
<comment type="caution">
    <text evidence="2">The sequence shown here is derived from an EMBL/GenBank/DDBJ whole genome shotgun (WGS) entry which is preliminary data.</text>
</comment>
<reference evidence="2 3" key="1">
    <citation type="journal article" date="2020" name="Microorganisms">
        <title>Osmotic Adaptation and Compatible Solute Biosynthesis of Phototrophic Bacteria as Revealed from Genome Analyses.</title>
        <authorList>
            <person name="Imhoff J.F."/>
            <person name="Rahn T."/>
            <person name="Kunzel S."/>
            <person name="Keller A."/>
            <person name="Neulinger S.C."/>
        </authorList>
    </citation>
    <scope>NUCLEOTIDE SEQUENCE [LARGE SCALE GENOMIC DNA]</scope>
    <source>
        <strain evidence="2 3">DSM 9895</strain>
    </source>
</reference>
<protein>
    <recommendedName>
        <fullName evidence="4">DUF4332 domain-containing protein</fullName>
    </recommendedName>
</protein>
<evidence type="ECO:0008006" key="4">
    <source>
        <dbReference type="Google" id="ProtNLM"/>
    </source>
</evidence>
<evidence type="ECO:0000313" key="2">
    <source>
        <dbReference type="EMBL" id="MBK1671486.1"/>
    </source>
</evidence>
<organism evidence="2 3">
    <name type="scientific">Rhodovibrio sodomensis</name>
    <dbReference type="NCBI Taxonomy" id="1088"/>
    <lineage>
        <taxon>Bacteria</taxon>
        <taxon>Pseudomonadati</taxon>
        <taxon>Pseudomonadota</taxon>
        <taxon>Alphaproteobacteria</taxon>
        <taxon>Rhodospirillales</taxon>
        <taxon>Rhodovibrionaceae</taxon>
        <taxon>Rhodovibrio</taxon>
    </lineage>
</organism>
<dbReference type="Pfam" id="PF14520">
    <property type="entry name" value="HHH_5"/>
    <property type="match status" value="1"/>
</dbReference>
<dbReference type="Proteomes" id="UP001296873">
    <property type="component" value="Unassembled WGS sequence"/>
</dbReference>
<keyword evidence="3" id="KW-1185">Reference proteome</keyword>
<accession>A0ABS1DN93</accession>
<evidence type="ECO:0000313" key="3">
    <source>
        <dbReference type="Proteomes" id="UP001296873"/>
    </source>
</evidence>
<name>A0ABS1DN93_9PROT</name>
<dbReference type="EMBL" id="NRRL01000201">
    <property type="protein sequence ID" value="MBK1671486.1"/>
    <property type="molecule type" value="Genomic_DNA"/>
</dbReference>
<dbReference type="Gene3D" id="1.10.150.20">
    <property type="entry name" value="5' to 3' exonuclease, C-terminal subdomain"/>
    <property type="match status" value="1"/>
</dbReference>
<sequence>MPAARIMASAARSLRYARRSVLIGRWVRVVSMRVMMTSRCCVVRLGSNVTHRDTDRCASHHTSRGCYRSRGPVSPAIAQASGQRGASGAVYRPNLCWSDTLGPRHDRRRRMFEQWLKFWRQWMFWWLPGGDEPEKDRPAQDRNQRTSSTASETEAADVDAVATWRPTRGEPPVTKPQADDLTVIRGIGPAIARKLDALGIRSFSDLAEADPEDLAAKLASRPVTASRVQEWVTEAKKRVS</sequence>
<dbReference type="SUPFAM" id="SSF158702">
    <property type="entry name" value="Sec63 N-terminal domain-like"/>
    <property type="match status" value="1"/>
</dbReference>
<feature type="compositionally biased region" description="Basic and acidic residues" evidence="1">
    <location>
        <begin position="133"/>
        <end position="144"/>
    </location>
</feature>